<dbReference type="OrthoDB" id="3511049at2759"/>
<dbReference type="InterPro" id="IPR018306">
    <property type="entry name" value="Phage_T5_Orf172_DNA-bd"/>
</dbReference>
<feature type="domain" description="Bacteriophage T5 Orf172 DNA-binding" evidence="2">
    <location>
        <begin position="217"/>
        <end position="303"/>
    </location>
</feature>
<name>A0A6A6XHC7_9PLEO</name>
<dbReference type="AlphaFoldDB" id="A0A6A6XHC7"/>
<dbReference type="PANTHER" id="PTHR28094:SF2">
    <property type="entry name" value="BACTERIOPHAGE T5 ORF172 DNA-BINDING DOMAIN-CONTAINING PROTEIN"/>
    <property type="match status" value="1"/>
</dbReference>
<dbReference type="InterPro" id="IPR053006">
    <property type="entry name" value="Meiosis_regulatory"/>
</dbReference>
<reference evidence="3" key="1">
    <citation type="journal article" date="2020" name="Stud. Mycol.">
        <title>101 Dothideomycetes genomes: a test case for predicting lifestyles and emergence of pathogens.</title>
        <authorList>
            <person name="Haridas S."/>
            <person name="Albert R."/>
            <person name="Binder M."/>
            <person name="Bloem J."/>
            <person name="Labutti K."/>
            <person name="Salamov A."/>
            <person name="Andreopoulos B."/>
            <person name="Baker S."/>
            <person name="Barry K."/>
            <person name="Bills G."/>
            <person name="Bluhm B."/>
            <person name="Cannon C."/>
            <person name="Castanera R."/>
            <person name="Culley D."/>
            <person name="Daum C."/>
            <person name="Ezra D."/>
            <person name="Gonzalez J."/>
            <person name="Henrissat B."/>
            <person name="Kuo A."/>
            <person name="Liang C."/>
            <person name="Lipzen A."/>
            <person name="Lutzoni F."/>
            <person name="Magnuson J."/>
            <person name="Mondo S."/>
            <person name="Nolan M."/>
            <person name="Ohm R."/>
            <person name="Pangilinan J."/>
            <person name="Park H.-J."/>
            <person name="Ramirez L."/>
            <person name="Alfaro M."/>
            <person name="Sun H."/>
            <person name="Tritt A."/>
            <person name="Yoshinaga Y."/>
            <person name="Zwiers L.-H."/>
            <person name="Turgeon B."/>
            <person name="Goodwin S."/>
            <person name="Spatafora J."/>
            <person name="Crous P."/>
            <person name="Grigoriev I."/>
        </authorList>
    </citation>
    <scope>NUCLEOTIDE SEQUENCE</scope>
    <source>
        <strain evidence="3">CBS 109.77</strain>
    </source>
</reference>
<evidence type="ECO:0000313" key="3">
    <source>
        <dbReference type="EMBL" id="KAF2795879.1"/>
    </source>
</evidence>
<feature type="compositionally biased region" description="Low complexity" evidence="1">
    <location>
        <begin position="93"/>
        <end position="105"/>
    </location>
</feature>
<dbReference type="Proteomes" id="UP000799757">
    <property type="component" value="Unassembled WGS sequence"/>
</dbReference>
<feature type="region of interest" description="Disordered" evidence="1">
    <location>
        <begin position="1"/>
        <end position="160"/>
    </location>
</feature>
<organism evidence="3 4">
    <name type="scientific">Melanomma pulvis-pyrius CBS 109.77</name>
    <dbReference type="NCBI Taxonomy" id="1314802"/>
    <lineage>
        <taxon>Eukaryota</taxon>
        <taxon>Fungi</taxon>
        <taxon>Dikarya</taxon>
        <taxon>Ascomycota</taxon>
        <taxon>Pezizomycotina</taxon>
        <taxon>Dothideomycetes</taxon>
        <taxon>Pleosporomycetidae</taxon>
        <taxon>Pleosporales</taxon>
        <taxon>Melanommataceae</taxon>
        <taxon>Melanomma</taxon>
    </lineage>
</organism>
<dbReference type="Pfam" id="PF10544">
    <property type="entry name" value="T5orf172"/>
    <property type="match status" value="1"/>
</dbReference>
<evidence type="ECO:0000256" key="1">
    <source>
        <dbReference type="SAM" id="MobiDB-lite"/>
    </source>
</evidence>
<feature type="region of interest" description="Disordered" evidence="1">
    <location>
        <begin position="172"/>
        <end position="191"/>
    </location>
</feature>
<feature type="compositionally biased region" description="Polar residues" evidence="1">
    <location>
        <begin position="65"/>
        <end position="86"/>
    </location>
</feature>
<protein>
    <recommendedName>
        <fullName evidence="2">Bacteriophage T5 Orf172 DNA-binding domain-containing protein</fullName>
    </recommendedName>
</protein>
<dbReference type="PANTHER" id="PTHR28094">
    <property type="entry name" value="MEIOTICALLY UP-REGULATED GENE 113 PROTEIN"/>
    <property type="match status" value="1"/>
</dbReference>
<gene>
    <name evidence="3" type="ORF">K505DRAFT_323730</name>
</gene>
<sequence>MASTSSPEFGRIPRRFASPTPSATSDVCEVARDPTPITRAPVDQTETPVRFTGNYSIDYTAPASIRQTPIFSETRSVRGSPQGQVHQQRRRSSGFASSSSHSTPESRPPVKRSTVSDPRFDRSRKRHRQNYGSPTQVSRRRRHQPPTSPSNSDATPEQCSQPEAFLRNATSLPNLAGNQPSAKSKTTQEVHNGLRAKMCKKFTPNNTKGVIYIFRNRDAPHLLKIGSSRNCTQRKQQLERDCNIKLDVIDTSDELQNYLRAEHLAHSDLLHLQREYICLKCGANHTEWYEVSEDLAIKTVKRWVKFMQKEQPYNGRGELKGIWKYLMHKRRPAIPHVNNFDHDYRWDSWTSIIQSPSRLDYFEYIFTPLLAHPIWWFLWDDIWQVSCVSSWLVIFLVKSNYFTLGVLSFSVFCTCIHISDKRKSA</sequence>
<evidence type="ECO:0000259" key="2">
    <source>
        <dbReference type="SMART" id="SM00974"/>
    </source>
</evidence>
<dbReference type="SMART" id="SM00974">
    <property type="entry name" value="T5orf172"/>
    <property type="match status" value="1"/>
</dbReference>
<accession>A0A6A6XHC7</accession>
<keyword evidence="4" id="KW-1185">Reference proteome</keyword>
<evidence type="ECO:0000313" key="4">
    <source>
        <dbReference type="Proteomes" id="UP000799757"/>
    </source>
</evidence>
<dbReference type="EMBL" id="MU001845">
    <property type="protein sequence ID" value="KAF2795879.1"/>
    <property type="molecule type" value="Genomic_DNA"/>
</dbReference>
<feature type="compositionally biased region" description="Polar residues" evidence="1">
    <location>
        <begin position="149"/>
        <end position="160"/>
    </location>
</feature>
<proteinExistence type="predicted"/>
<feature type="compositionally biased region" description="Polar residues" evidence="1">
    <location>
        <begin position="172"/>
        <end position="190"/>
    </location>
</feature>